<feature type="region of interest" description="Disordered" evidence="7">
    <location>
        <begin position="460"/>
        <end position="481"/>
    </location>
</feature>
<feature type="domain" description="TPX2 C-terminal" evidence="8">
    <location>
        <begin position="388"/>
        <end position="459"/>
    </location>
</feature>
<protein>
    <recommendedName>
        <fullName evidence="12">TPX2 C-terminal domain-containing protein</fullName>
    </recommendedName>
</protein>
<feature type="domain" description="TPX2 central" evidence="9">
    <location>
        <begin position="144"/>
        <end position="342"/>
    </location>
</feature>
<gene>
    <name evidence="10" type="ORF">RN001_012626</name>
</gene>
<evidence type="ECO:0000256" key="6">
    <source>
        <dbReference type="ARBA" id="ARBA00023242"/>
    </source>
</evidence>
<evidence type="ECO:0000256" key="4">
    <source>
        <dbReference type="ARBA" id="ARBA00022490"/>
    </source>
</evidence>
<evidence type="ECO:0000256" key="5">
    <source>
        <dbReference type="ARBA" id="ARBA00023212"/>
    </source>
</evidence>
<evidence type="ECO:0008006" key="12">
    <source>
        <dbReference type="Google" id="ProtNLM"/>
    </source>
</evidence>
<proteinExistence type="inferred from homology"/>
<dbReference type="InterPro" id="IPR027330">
    <property type="entry name" value="TPX2_central_dom"/>
</dbReference>
<reference evidence="11" key="1">
    <citation type="submission" date="2023-01" db="EMBL/GenBank/DDBJ databases">
        <title>Key to firefly adult light organ development and bioluminescence: homeobox transcription factors regulate luciferase expression and transportation to peroxisome.</title>
        <authorList>
            <person name="Fu X."/>
        </authorList>
    </citation>
    <scope>NUCLEOTIDE SEQUENCE [LARGE SCALE GENOMIC DNA]</scope>
</reference>
<dbReference type="GO" id="GO:0005819">
    <property type="term" value="C:spindle"/>
    <property type="evidence" value="ECO:0007669"/>
    <property type="project" value="UniProtKB-SubCell"/>
</dbReference>
<evidence type="ECO:0000313" key="11">
    <source>
        <dbReference type="Proteomes" id="UP001353858"/>
    </source>
</evidence>
<evidence type="ECO:0000256" key="7">
    <source>
        <dbReference type="SAM" id="MobiDB-lite"/>
    </source>
</evidence>
<dbReference type="InterPro" id="IPR027329">
    <property type="entry name" value="TPX2_C"/>
</dbReference>
<dbReference type="GO" id="GO:0005874">
    <property type="term" value="C:microtubule"/>
    <property type="evidence" value="ECO:0007669"/>
    <property type="project" value="InterPro"/>
</dbReference>
<evidence type="ECO:0000256" key="3">
    <source>
        <dbReference type="ARBA" id="ARBA00005885"/>
    </source>
</evidence>
<dbReference type="PANTHER" id="PTHR14326:SF44">
    <property type="entry name" value="TARGETING PROTEIN FOR XKLP2"/>
    <property type="match status" value="1"/>
</dbReference>
<dbReference type="AlphaFoldDB" id="A0AAN7P3E8"/>
<evidence type="ECO:0000256" key="2">
    <source>
        <dbReference type="ARBA" id="ARBA00004186"/>
    </source>
</evidence>
<name>A0AAN7P3E8_9COLE</name>
<comment type="similarity">
    <text evidence="3">Belongs to the TPX2 family.</text>
</comment>
<dbReference type="GO" id="GO:0060236">
    <property type="term" value="P:regulation of mitotic spindle organization"/>
    <property type="evidence" value="ECO:0007669"/>
    <property type="project" value="InterPro"/>
</dbReference>
<dbReference type="Pfam" id="PF12214">
    <property type="entry name" value="TPX2_importin"/>
    <property type="match status" value="1"/>
</dbReference>
<keyword evidence="6" id="KW-0539">Nucleus</keyword>
<dbReference type="EMBL" id="JARPUR010000005">
    <property type="protein sequence ID" value="KAK4876204.1"/>
    <property type="molecule type" value="Genomic_DNA"/>
</dbReference>
<comment type="caution">
    <text evidence="10">The sequence shown here is derived from an EMBL/GenBank/DDBJ whole genome shotgun (WGS) entry which is preliminary data.</text>
</comment>
<organism evidence="10 11">
    <name type="scientific">Aquatica leii</name>
    <dbReference type="NCBI Taxonomy" id="1421715"/>
    <lineage>
        <taxon>Eukaryota</taxon>
        <taxon>Metazoa</taxon>
        <taxon>Ecdysozoa</taxon>
        <taxon>Arthropoda</taxon>
        <taxon>Hexapoda</taxon>
        <taxon>Insecta</taxon>
        <taxon>Pterygota</taxon>
        <taxon>Neoptera</taxon>
        <taxon>Endopterygota</taxon>
        <taxon>Coleoptera</taxon>
        <taxon>Polyphaga</taxon>
        <taxon>Elateriformia</taxon>
        <taxon>Elateroidea</taxon>
        <taxon>Lampyridae</taxon>
        <taxon>Luciolinae</taxon>
        <taxon>Aquatica</taxon>
    </lineage>
</organism>
<feature type="non-terminal residue" evidence="10">
    <location>
        <position position="1"/>
    </location>
</feature>
<keyword evidence="4" id="KW-0963">Cytoplasm</keyword>
<evidence type="ECO:0000313" key="10">
    <source>
        <dbReference type="EMBL" id="KAK4876204.1"/>
    </source>
</evidence>
<comment type="subcellular location">
    <subcellularLocation>
        <location evidence="2">Cytoplasm</location>
        <location evidence="2">Cytoskeleton</location>
        <location evidence="2">Spindle</location>
    </subcellularLocation>
    <subcellularLocation>
        <location evidence="1">Nucleus</location>
    </subcellularLocation>
</comment>
<evidence type="ECO:0000259" key="9">
    <source>
        <dbReference type="Pfam" id="PF12214"/>
    </source>
</evidence>
<dbReference type="GO" id="GO:0005634">
    <property type="term" value="C:nucleus"/>
    <property type="evidence" value="ECO:0007669"/>
    <property type="project" value="UniProtKB-SubCell"/>
</dbReference>
<feature type="compositionally biased region" description="Polar residues" evidence="7">
    <location>
        <begin position="460"/>
        <end position="470"/>
    </location>
</feature>
<dbReference type="Proteomes" id="UP001353858">
    <property type="component" value="Unassembled WGS sequence"/>
</dbReference>
<evidence type="ECO:0000259" key="8">
    <source>
        <dbReference type="Pfam" id="PF06886"/>
    </source>
</evidence>
<dbReference type="PANTHER" id="PTHR14326">
    <property type="entry name" value="TARGETING PROTEIN FOR XKLP2"/>
    <property type="match status" value="1"/>
</dbReference>
<dbReference type="Pfam" id="PF06886">
    <property type="entry name" value="TPX2"/>
    <property type="match status" value="1"/>
</dbReference>
<sequence length="481" mass="55987">IHQNHSSIFFYYLPFFKFGRLDELRKQQPAVKKILKLHTLRFLSGHQEILTINKLVSFNNNKINVTIYCRSFIMTLEHSPPKFLEKNKLKRRSRSAQSLAEVENKYISFAESIKQFHTKTPDRFHSKSANAKISLCVGLPRTTATIAASPFLRTKQRSRCLNILSYQEKQLKEFEEMQKFKIKALPLNTKILSGPVKVPCVLKKPSTVQKPFNLTEIPIKKSPTPVKAPSFYARPMPTFTKESVKPVRTPHKEPTICCTPTVLKRSIRPQPVKESLSEKKPALKLNIKEPIQVFERFKMLQQKKERILLEIAEEEKKNREFHAKPLPKIYSSTEKLILSKKEGSCSTLKSSSESINEQPLFKAKPAKVLHMKPFQPKKEERFIETSPFQLHSEARGKQRAVFEQKLKMTEKLTNEFRKRQEEEKLQAEQEEIRRLRILTQHKAQPIRIYKPVEEVQSKSLTVPLSPNFQSKKTKHKENVSP</sequence>
<keyword evidence="11" id="KW-1185">Reference proteome</keyword>
<keyword evidence="5" id="KW-0206">Cytoskeleton</keyword>
<accession>A0AAN7P3E8</accession>
<evidence type="ECO:0000256" key="1">
    <source>
        <dbReference type="ARBA" id="ARBA00004123"/>
    </source>
</evidence>
<dbReference type="InterPro" id="IPR009675">
    <property type="entry name" value="TPX2_fam"/>
</dbReference>